<organism evidence="1 2">
    <name type="scientific">Eumeta variegata</name>
    <name type="common">Bagworm moth</name>
    <name type="synonym">Eumeta japonica</name>
    <dbReference type="NCBI Taxonomy" id="151549"/>
    <lineage>
        <taxon>Eukaryota</taxon>
        <taxon>Metazoa</taxon>
        <taxon>Ecdysozoa</taxon>
        <taxon>Arthropoda</taxon>
        <taxon>Hexapoda</taxon>
        <taxon>Insecta</taxon>
        <taxon>Pterygota</taxon>
        <taxon>Neoptera</taxon>
        <taxon>Endopterygota</taxon>
        <taxon>Lepidoptera</taxon>
        <taxon>Glossata</taxon>
        <taxon>Ditrysia</taxon>
        <taxon>Tineoidea</taxon>
        <taxon>Psychidae</taxon>
        <taxon>Oiketicinae</taxon>
        <taxon>Eumeta</taxon>
    </lineage>
</organism>
<evidence type="ECO:0000313" key="2">
    <source>
        <dbReference type="Proteomes" id="UP000299102"/>
    </source>
</evidence>
<dbReference type="Proteomes" id="UP000299102">
    <property type="component" value="Unassembled WGS sequence"/>
</dbReference>
<proteinExistence type="predicted"/>
<accession>A0A4C1WF21</accession>
<comment type="caution">
    <text evidence="1">The sequence shown here is derived from an EMBL/GenBank/DDBJ whole genome shotgun (WGS) entry which is preliminary data.</text>
</comment>
<dbReference type="AlphaFoldDB" id="A0A4C1WF21"/>
<gene>
    <name evidence="1" type="ORF">EVAR_33485_1</name>
</gene>
<evidence type="ECO:0000313" key="1">
    <source>
        <dbReference type="EMBL" id="GBP49731.1"/>
    </source>
</evidence>
<sequence>MARDLDQLVSPYWKAALNCDVVCGLGLCLAVSRRRALVASFFVPRLINEPALFQRRECSRGSLPIRFGRPARVRRSCASVFPPLQGVFLLLGLIVTTDERSEKLLGRFSP</sequence>
<protein>
    <submittedName>
        <fullName evidence="1">Uncharacterized protein</fullName>
    </submittedName>
</protein>
<dbReference type="EMBL" id="BGZK01000551">
    <property type="protein sequence ID" value="GBP49731.1"/>
    <property type="molecule type" value="Genomic_DNA"/>
</dbReference>
<keyword evidence="2" id="KW-1185">Reference proteome</keyword>
<reference evidence="1 2" key="1">
    <citation type="journal article" date="2019" name="Commun. Biol.">
        <title>The bagworm genome reveals a unique fibroin gene that provides high tensile strength.</title>
        <authorList>
            <person name="Kono N."/>
            <person name="Nakamura H."/>
            <person name="Ohtoshi R."/>
            <person name="Tomita M."/>
            <person name="Numata K."/>
            <person name="Arakawa K."/>
        </authorList>
    </citation>
    <scope>NUCLEOTIDE SEQUENCE [LARGE SCALE GENOMIC DNA]</scope>
</reference>
<name>A0A4C1WF21_EUMVA</name>